<sequence>MEIDLTMLPRGTAMTLPYAEPLTRLTPGPRVIPEPPRVGEPGGAPCGLCAWIADPAASGHEPPLWQNDDWVLCRATEVTIPGIVWLTTREHHDSFADLPDRVAAGYGGVVARIERAILALGDIARVHVYRWGDGSSHFHIWFYPRPLGMLEARREMLPLWADLMPAAPAAVAAEAEQKIAAALRAGDPQT</sequence>
<evidence type="ECO:0008006" key="3">
    <source>
        <dbReference type="Google" id="ProtNLM"/>
    </source>
</evidence>
<dbReference type="RefSeq" id="WP_344180956.1">
    <property type="nucleotide sequence ID" value="NZ_BAAANC010000003.1"/>
</dbReference>
<evidence type="ECO:0000313" key="2">
    <source>
        <dbReference type="Proteomes" id="UP001500363"/>
    </source>
</evidence>
<dbReference type="Proteomes" id="UP001500363">
    <property type="component" value="Unassembled WGS sequence"/>
</dbReference>
<dbReference type="InterPro" id="IPR036265">
    <property type="entry name" value="HIT-like_sf"/>
</dbReference>
<dbReference type="SUPFAM" id="SSF54197">
    <property type="entry name" value="HIT-like"/>
    <property type="match status" value="1"/>
</dbReference>
<dbReference type="Gene3D" id="3.30.428.10">
    <property type="entry name" value="HIT-like"/>
    <property type="match status" value="1"/>
</dbReference>
<gene>
    <name evidence="1" type="ORF">GCM10009741_64370</name>
</gene>
<name>A0ABP4MVN2_9ACTN</name>
<accession>A0ABP4MVN2</accession>
<proteinExistence type="predicted"/>
<protein>
    <recommendedName>
        <fullName evidence="3">Diadenosine tetraphosphate (Ap4A) HIT family hydrolase</fullName>
    </recommendedName>
</protein>
<organism evidence="1 2">
    <name type="scientific">Kribbella lupini</name>
    <dbReference type="NCBI Taxonomy" id="291602"/>
    <lineage>
        <taxon>Bacteria</taxon>
        <taxon>Bacillati</taxon>
        <taxon>Actinomycetota</taxon>
        <taxon>Actinomycetes</taxon>
        <taxon>Propionibacteriales</taxon>
        <taxon>Kribbellaceae</taxon>
        <taxon>Kribbella</taxon>
    </lineage>
</organism>
<dbReference type="EMBL" id="BAAANC010000003">
    <property type="protein sequence ID" value="GAA1551004.1"/>
    <property type="molecule type" value="Genomic_DNA"/>
</dbReference>
<evidence type="ECO:0000313" key="1">
    <source>
        <dbReference type="EMBL" id="GAA1551004.1"/>
    </source>
</evidence>
<keyword evidence="2" id="KW-1185">Reference proteome</keyword>
<reference evidence="2" key="1">
    <citation type="journal article" date="2019" name="Int. J. Syst. Evol. Microbiol.">
        <title>The Global Catalogue of Microorganisms (GCM) 10K type strain sequencing project: providing services to taxonomists for standard genome sequencing and annotation.</title>
        <authorList>
            <consortium name="The Broad Institute Genomics Platform"/>
            <consortium name="The Broad Institute Genome Sequencing Center for Infectious Disease"/>
            <person name="Wu L."/>
            <person name="Ma J."/>
        </authorList>
    </citation>
    <scope>NUCLEOTIDE SEQUENCE [LARGE SCALE GENOMIC DNA]</scope>
    <source>
        <strain evidence="2">JCM 14303</strain>
    </source>
</reference>
<comment type="caution">
    <text evidence="1">The sequence shown here is derived from an EMBL/GenBank/DDBJ whole genome shotgun (WGS) entry which is preliminary data.</text>
</comment>